<evidence type="ECO:0000256" key="1">
    <source>
        <dbReference type="SAM" id="Phobius"/>
    </source>
</evidence>
<keyword evidence="1" id="KW-0472">Membrane</keyword>
<reference evidence="2 3" key="1">
    <citation type="submission" date="2019-12" db="EMBL/GenBank/DDBJ databases">
        <title>Spirosoma sp. HMF4905 genome sequencing and assembly.</title>
        <authorList>
            <person name="Kang H."/>
            <person name="Cha I."/>
            <person name="Kim H."/>
            <person name="Joh K."/>
        </authorList>
    </citation>
    <scope>NUCLEOTIDE SEQUENCE [LARGE SCALE GENOMIC DNA]</scope>
    <source>
        <strain evidence="2 3">HMF4905</strain>
    </source>
</reference>
<comment type="caution">
    <text evidence="2">The sequence shown here is derived from an EMBL/GenBank/DDBJ whole genome shotgun (WGS) entry which is preliminary data.</text>
</comment>
<keyword evidence="3" id="KW-1185">Reference proteome</keyword>
<sequence length="70" mass="8287">MATLYSTLFVVFLFLVLLKQTHVLAWSWWWISLPLWLVPTGGGLLLIVVSLLSLWHELKRAHRIRKYKAR</sequence>
<dbReference type="Proteomes" id="UP000436006">
    <property type="component" value="Unassembled WGS sequence"/>
</dbReference>
<evidence type="ECO:0008006" key="4">
    <source>
        <dbReference type="Google" id="ProtNLM"/>
    </source>
</evidence>
<dbReference type="AlphaFoldDB" id="A0A7K1SNX7"/>
<feature type="transmembrane region" description="Helical" evidence="1">
    <location>
        <begin position="35"/>
        <end position="55"/>
    </location>
</feature>
<gene>
    <name evidence="2" type="ORF">GO755_36170</name>
</gene>
<name>A0A7K1SNX7_9BACT</name>
<proteinExistence type="predicted"/>
<keyword evidence="1" id="KW-0812">Transmembrane</keyword>
<protein>
    <recommendedName>
        <fullName evidence="4">Transmembrane Fragile-X-F protein</fullName>
    </recommendedName>
</protein>
<keyword evidence="1" id="KW-1133">Transmembrane helix</keyword>
<organism evidence="2 3">
    <name type="scientific">Spirosoma arboris</name>
    <dbReference type="NCBI Taxonomy" id="2682092"/>
    <lineage>
        <taxon>Bacteria</taxon>
        <taxon>Pseudomonadati</taxon>
        <taxon>Bacteroidota</taxon>
        <taxon>Cytophagia</taxon>
        <taxon>Cytophagales</taxon>
        <taxon>Cytophagaceae</taxon>
        <taxon>Spirosoma</taxon>
    </lineage>
</organism>
<accession>A0A7K1SNX7</accession>
<evidence type="ECO:0000313" key="3">
    <source>
        <dbReference type="Proteomes" id="UP000436006"/>
    </source>
</evidence>
<dbReference type="EMBL" id="WPIN01000023">
    <property type="protein sequence ID" value="MVM35514.1"/>
    <property type="molecule type" value="Genomic_DNA"/>
</dbReference>
<evidence type="ECO:0000313" key="2">
    <source>
        <dbReference type="EMBL" id="MVM35514.1"/>
    </source>
</evidence>